<keyword evidence="2" id="KW-1185">Reference proteome</keyword>
<dbReference type="RefSeq" id="WP_006980805.1">
    <property type="nucleotide sequence ID" value="NZ_ABVL01000010.1"/>
</dbReference>
<evidence type="ECO:0000313" key="1">
    <source>
        <dbReference type="EMBL" id="EDY18822.1"/>
    </source>
</evidence>
<dbReference type="Gene3D" id="1.10.287.110">
    <property type="entry name" value="DnaJ domain"/>
    <property type="match status" value="1"/>
</dbReference>
<sequence>MSDHFTILAQLRRPWFDEDVLKEAFHRATAQQHPDVVGGSGDEASALNAAYAVLRDPAARLRHLLELEWPNTAPAAIGIAPELADLFGKIAALRQAGAALAKKEAAAQSPLARALLVGDRAAQRKELETILVALGGAEAAAREELRAVDAEWETRDEATRAALAALQQRFAFLAKWQAQLREDLFRLGE</sequence>
<reference evidence="1 2" key="1">
    <citation type="journal article" date="2011" name="J. Bacteriol.">
        <title>Genome sequence of Chthoniobacter flavus Ellin428, an aerobic heterotrophic soil bacterium.</title>
        <authorList>
            <person name="Kant R."/>
            <person name="van Passel M.W."/>
            <person name="Palva A."/>
            <person name="Lucas S."/>
            <person name="Lapidus A."/>
            <person name="Glavina Del Rio T."/>
            <person name="Dalin E."/>
            <person name="Tice H."/>
            <person name="Bruce D."/>
            <person name="Goodwin L."/>
            <person name="Pitluck S."/>
            <person name="Larimer F.W."/>
            <person name="Land M.L."/>
            <person name="Hauser L."/>
            <person name="Sangwan P."/>
            <person name="de Vos W.M."/>
            <person name="Janssen P.H."/>
            <person name="Smidt H."/>
        </authorList>
    </citation>
    <scope>NUCLEOTIDE SEQUENCE [LARGE SCALE GENOMIC DNA]</scope>
    <source>
        <strain evidence="1 2">Ellin428</strain>
    </source>
</reference>
<comment type="caution">
    <text evidence="1">The sequence shown here is derived from an EMBL/GenBank/DDBJ whole genome shotgun (WGS) entry which is preliminary data.</text>
</comment>
<name>B4D3J2_9BACT</name>
<dbReference type="InParanoid" id="B4D3J2"/>
<protein>
    <submittedName>
        <fullName evidence="1">Heat shock protein DnaJ domain protein</fullName>
    </submittedName>
</protein>
<gene>
    <name evidence="1" type="ORF">CfE428DRAFT_3480</name>
</gene>
<dbReference type="InterPro" id="IPR036869">
    <property type="entry name" value="J_dom_sf"/>
</dbReference>
<organism evidence="1 2">
    <name type="scientific">Chthoniobacter flavus Ellin428</name>
    <dbReference type="NCBI Taxonomy" id="497964"/>
    <lineage>
        <taxon>Bacteria</taxon>
        <taxon>Pseudomonadati</taxon>
        <taxon>Verrucomicrobiota</taxon>
        <taxon>Spartobacteria</taxon>
        <taxon>Chthoniobacterales</taxon>
        <taxon>Chthoniobacteraceae</taxon>
        <taxon>Chthoniobacter</taxon>
    </lineage>
</organism>
<proteinExistence type="predicted"/>
<dbReference type="EMBL" id="ABVL01000010">
    <property type="protein sequence ID" value="EDY18822.1"/>
    <property type="molecule type" value="Genomic_DNA"/>
</dbReference>
<keyword evidence="1" id="KW-0346">Stress response</keyword>
<dbReference type="AlphaFoldDB" id="B4D3J2"/>
<evidence type="ECO:0000313" key="2">
    <source>
        <dbReference type="Proteomes" id="UP000005824"/>
    </source>
</evidence>
<dbReference type="STRING" id="497964.CfE428DRAFT_3480"/>
<dbReference type="Proteomes" id="UP000005824">
    <property type="component" value="Unassembled WGS sequence"/>
</dbReference>
<accession>B4D3J2</accession>
<dbReference type="eggNOG" id="ENOG50349QR">
    <property type="taxonomic scope" value="Bacteria"/>
</dbReference>
<dbReference type="SUPFAM" id="SSF46565">
    <property type="entry name" value="Chaperone J-domain"/>
    <property type="match status" value="1"/>
</dbReference>